<evidence type="ECO:0000313" key="1">
    <source>
        <dbReference type="EMBL" id="CAK7334874.1"/>
    </source>
</evidence>
<accession>A0AAV1REC0</accession>
<gene>
    <name evidence="1" type="ORF">DCAF_LOCUS10118</name>
</gene>
<name>A0AAV1REC0_9ROSI</name>
<dbReference type="AlphaFoldDB" id="A0AAV1REC0"/>
<keyword evidence="2" id="KW-1185">Reference proteome</keyword>
<protein>
    <recommendedName>
        <fullName evidence="3">Ribosomal protein S14</fullName>
    </recommendedName>
</protein>
<comment type="caution">
    <text evidence="1">The sequence shown here is derived from an EMBL/GenBank/DDBJ whole genome shotgun (WGS) entry which is preliminary data.</text>
</comment>
<evidence type="ECO:0008006" key="3">
    <source>
        <dbReference type="Google" id="ProtNLM"/>
    </source>
</evidence>
<organism evidence="1 2">
    <name type="scientific">Dovyalis caffra</name>
    <dbReference type="NCBI Taxonomy" id="77055"/>
    <lineage>
        <taxon>Eukaryota</taxon>
        <taxon>Viridiplantae</taxon>
        <taxon>Streptophyta</taxon>
        <taxon>Embryophyta</taxon>
        <taxon>Tracheophyta</taxon>
        <taxon>Spermatophyta</taxon>
        <taxon>Magnoliopsida</taxon>
        <taxon>eudicotyledons</taxon>
        <taxon>Gunneridae</taxon>
        <taxon>Pentapetalae</taxon>
        <taxon>rosids</taxon>
        <taxon>fabids</taxon>
        <taxon>Malpighiales</taxon>
        <taxon>Salicaceae</taxon>
        <taxon>Flacourtieae</taxon>
        <taxon>Dovyalis</taxon>
    </lineage>
</organism>
<proteinExistence type="predicted"/>
<sequence>MARRLLNLEEIDISRAHELKKMYPQKMETATRIPAHALFRKVQNDHKARGIGLILCQQLKLSD</sequence>
<reference evidence="1 2" key="1">
    <citation type="submission" date="2024-01" db="EMBL/GenBank/DDBJ databases">
        <authorList>
            <person name="Waweru B."/>
        </authorList>
    </citation>
    <scope>NUCLEOTIDE SEQUENCE [LARGE SCALE GENOMIC DNA]</scope>
</reference>
<dbReference type="Proteomes" id="UP001314170">
    <property type="component" value="Unassembled WGS sequence"/>
</dbReference>
<evidence type="ECO:0000313" key="2">
    <source>
        <dbReference type="Proteomes" id="UP001314170"/>
    </source>
</evidence>
<dbReference type="EMBL" id="CAWUPB010000956">
    <property type="protein sequence ID" value="CAK7334874.1"/>
    <property type="molecule type" value="Genomic_DNA"/>
</dbReference>